<feature type="transmembrane region" description="Helical" evidence="6">
    <location>
        <begin position="309"/>
        <end position="328"/>
    </location>
</feature>
<evidence type="ECO:0000256" key="1">
    <source>
        <dbReference type="ARBA" id="ARBA00004141"/>
    </source>
</evidence>
<dbReference type="GO" id="GO:0015297">
    <property type="term" value="F:antiporter activity"/>
    <property type="evidence" value="ECO:0007669"/>
    <property type="project" value="InterPro"/>
</dbReference>
<accession>A0AAN9TBQ2</accession>
<comment type="subcellular location">
    <subcellularLocation>
        <location evidence="1">Membrane</location>
        <topology evidence="1">Multi-pass membrane protein</topology>
    </subcellularLocation>
</comment>
<feature type="transmembrane region" description="Helical" evidence="6">
    <location>
        <begin position="260"/>
        <end position="278"/>
    </location>
</feature>
<evidence type="ECO:0000256" key="6">
    <source>
        <dbReference type="SAM" id="Phobius"/>
    </source>
</evidence>
<proteinExistence type="inferred from homology"/>
<comment type="similarity">
    <text evidence="2">Belongs to the monovalent cation:proton antiporter 1 (CPA1) transporter (TC 2.A.36) family.</text>
</comment>
<reference evidence="8 9" key="1">
    <citation type="submission" date="2024-03" db="EMBL/GenBank/DDBJ databases">
        <title>Adaptation during the transition from Ophiocordyceps entomopathogen to insect associate is accompanied by gene loss and intensified selection.</title>
        <authorList>
            <person name="Ward C.M."/>
            <person name="Onetto C.A."/>
            <person name="Borneman A.R."/>
        </authorList>
    </citation>
    <scope>NUCLEOTIDE SEQUENCE [LARGE SCALE GENOMIC DNA]</scope>
    <source>
        <strain evidence="8">AWRI1</strain>
        <tissue evidence="8">Single Adult Female</tissue>
    </source>
</reference>
<evidence type="ECO:0000256" key="5">
    <source>
        <dbReference type="ARBA" id="ARBA00023136"/>
    </source>
</evidence>
<feature type="transmembrane region" description="Helical" evidence="6">
    <location>
        <begin position="182"/>
        <end position="203"/>
    </location>
</feature>
<dbReference type="InterPro" id="IPR038770">
    <property type="entry name" value="Na+/solute_symporter_sf"/>
</dbReference>
<feature type="transmembrane region" description="Helical" evidence="6">
    <location>
        <begin position="285"/>
        <end position="303"/>
    </location>
</feature>
<dbReference type="Gene3D" id="1.20.1530.20">
    <property type="match status" value="1"/>
</dbReference>
<evidence type="ECO:0000256" key="4">
    <source>
        <dbReference type="ARBA" id="ARBA00022989"/>
    </source>
</evidence>
<keyword evidence="3 6" id="KW-0812">Transmembrane</keyword>
<name>A0AAN9TBQ2_9HEMI</name>
<feature type="transmembrane region" description="Helical" evidence="6">
    <location>
        <begin position="405"/>
        <end position="426"/>
    </location>
</feature>
<feature type="transmembrane region" description="Helical" evidence="6">
    <location>
        <begin position="124"/>
        <end position="141"/>
    </location>
</feature>
<feature type="transmembrane region" description="Helical" evidence="6">
    <location>
        <begin position="153"/>
        <end position="176"/>
    </location>
</feature>
<dbReference type="AlphaFoldDB" id="A0AAN9TBQ2"/>
<feature type="transmembrane region" description="Helical" evidence="6">
    <location>
        <begin position="446"/>
        <end position="467"/>
    </location>
</feature>
<evidence type="ECO:0000256" key="2">
    <source>
        <dbReference type="ARBA" id="ARBA00007367"/>
    </source>
</evidence>
<protein>
    <recommendedName>
        <fullName evidence="7">Cation/H+ exchanger transmembrane domain-containing protein</fullName>
    </recommendedName>
</protein>
<feature type="transmembrane region" description="Helical" evidence="6">
    <location>
        <begin position="340"/>
        <end position="360"/>
    </location>
</feature>
<dbReference type="PANTHER" id="PTHR31102">
    <property type="match status" value="1"/>
</dbReference>
<gene>
    <name evidence="8" type="ORF">V9T40_013730</name>
</gene>
<feature type="transmembrane region" description="Helical" evidence="6">
    <location>
        <begin position="372"/>
        <end position="398"/>
    </location>
</feature>
<dbReference type="PANTHER" id="PTHR31102:SF1">
    <property type="entry name" value="CATION_H+ EXCHANGER DOMAIN-CONTAINING PROTEIN"/>
    <property type="match status" value="1"/>
</dbReference>
<feature type="domain" description="Cation/H+ exchanger transmembrane" evidence="7">
    <location>
        <begin position="81"/>
        <end position="464"/>
    </location>
</feature>
<keyword evidence="4 6" id="KW-1133">Transmembrane helix</keyword>
<dbReference type="InterPro" id="IPR051843">
    <property type="entry name" value="CPA1_transporter"/>
</dbReference>
<organism evidence="8 9">
    <name type="scientific">Parthenolecanium corni</name>
    <dbReference type="NCBI Taxonomy" id="536013"/>
    <lineage>
        <taxon>Eukaryota</taxon>
        <taxon>Metazoa</taxon>
        <taxon>Ecdysozoa</taxon>
        <taxon>Arthropoda</taxon>
        <taxon>Hexapoda</taxon>
        <taxon>Insecta</taxon>
        <taxon>Pterygota</taxon>
        <taxon>Neoptera</taxon>
        <taxon>Paraneoptera</taxon>
        <taxon>Hemiptera</taxon>
        <taxon>Sternorrhyncha</taxon>
        <taxon>Coccoidea</taxon>
        <taxon>Coccidae</taxon>
        <taxon>Parthenolecanium</taxon>
    </lineage>
</organism>
<dbReference type="InterPro" id="IPR006153">
    <property type="entry name" value="Cation/H_exchanger_TM"/>
</dbReference>
<comment type="caution">
    <text evidence="8">The sequence shown here is derived from an EMBL/GenBank/DDBJ whole genome shotgun (WGS) entry which is preliminary data.</text>
</comment>
<evidence type="ECO:0000256" key="3">
    <source>
        <dbReference type="ARBA" id="ARBA00022692"/>
    </source>
</evidence>
<dbReference type="Pfam" id="PF00999">
    <property type="entry name" value="Na_H_Exchanger"/>
    <property type="match status" value="1"/>
</dbReference>
<dbReference type="Proteomes" id="UP001367676">
    <property type="component" value="Unassembled WGS sequence"/>
</dbReference>
<keyword evidence="5 6" id="KW-0472">Membrane</keyword>
<evidence type="ECO:0000259" key="7">
    <source>
        <dbReference type="Pfam" id="PF00999"/>
    </source>
</evidence>
<evidence type="ECO:0000313" key="9">
    <source>
        <dbReference type="Proteomes" id="UP001367676"/>
    </source>
</evidence>
<evidence type="ECO:0000313" key="8">
    <source>
        <dbReference type="EMBL" id="KAK7582285.1"/>
    </source>
</evidence>
<dbReference type="GO" id="GO:1902600">
    <property type="term" value="P:proton transmembrane transport"/>
    <property type="evidence" value="ECO:0007669"/>
    <property type="project" value="InterPro"/>
</dbReference>
<feature type="transmembrane region" description="Helical" evidence="6">
    <location>
        <begin position="96"/>
        <end position="118"/>
    </location>
</feature>
<dbReference type="EMBL" id="JBBCAQ010000033">
    <property type="protein sequence ID" value="KAK7582285.1"/>
    <property type="molecule type" value="Genomic_DNA"/>
</dbReference>
<keyword evidence="9" id="KW-1185">Reference proteome</keyword>
<dbReference type="GO" id="GO:0016020">
    <property type="term" value="C:membrane"/>
    <property type="evidence" value="ECO:0007669"/>
    <property type="project" value="UniProtKB-SubCell"/>
</dbReference>
<feature type="transmembrane region" description="Helical" evidence="6">
    <location>
        <begin position="40"/>
        <end position="61"/>
    </location>
</feature>
<sequence length="495" mass="53657">MYNLVAVDEKNQNVCFETGSQEEEPPSDVNNGAENNHATAISFLTIAVEGLLIWGLLFTIFDQDAEPGGQLFSLILLSILSYISGWLITFLKMPPLLGMILCGVVLRNVGLFDVSGVYLKVVSFVRQFSLAIILIQAGLGLDPNALKKLSFVVARLAILPGLLETAATSVAAYFLLSMPYMWGLLLGCILSGVSPAVIIPSLLSLKSEGYGEDKGIATLIIAASTLDDIRSISMFGIILGMIFSNGGDLMQNILHGPTEIWVGILIGFIGGFLCACFPHRNEDYLVWKRALMVGGSGTLVILLSSKMGYAGSGPLAAIMIPLIASVCWKLQGWSKDYNPVSSIIHISWIAIQPLLFGLIGTEIRFEKIQLSLVWMGSLVVLAALWIRILTCCFILIGANLNWKELIFVNLAWLPKATVQATIGSIALDTVIQLQKWDAESLARNVLTISVLSILLTAPIGAIGITLCGPKMLAKKESENDITKKQKLEVFEDIRL</sequence>
<feature type="transmembrane region" description="Helical" evidence="6">
    <location>
        <begin position="67"/>
        <end position="89"/>
    </location>
</feature>